<keyword evidence="15" id="KW-1185">Reference proteome</keyword>
<reference evidence="14 15" key="3">
    <citation type="journal article" date="2015" name="Genome Announc.">
        <title>Draft Genome Sequence of the Archiascomycetous Yeast Saitoella complicata.</title>
        <authorList>
            <person name="Yamauchi K."/>
            <person name="Kondo S."/>
            <person name="Hamamoto M."/>
            <person name="Takahashi Y."/>
            <person name="Ogura Y."/>
            <person name="Hayashi T."/>
            <person name="Nishida H."/>
        </authorList>
    </citation>
    <scope>NUCLEOTIDE SEQUENCE [LARGE SCALE GENOMIC DNA]</scope>
    <source>
        <strain evidence="14 15">NRRL Y-17804</strain>
    </source>
</reference>
<dbReference type="GO" id="GO:0030428">
    <property type="term" value="C:cell septum"/>
    <property type="evidence" value="ECO:0007669"/>
    <property type="project" value="TreeGrafter"/>
</dbReference>
<feature type="compositionally biased region" description="Polar residues" evidence="10">
    <location>
        <begin position="1"/>
        <end position="12"/>
    </location>
</feature>
<feature type="compositionally biased region" description="Basic and acidic residues" evidence="10">
    <location>
        <begin position="1157"/>
        <end position="1170"/>
    </location>
</feature>
<gene>
    <name evidence="14" type="ORF">G7K_3399-t1</name>
</gene>
<keyword evidence="3" id="KW-1003">Cell membrane</keyword>
<dbReference type="Pfam" id="PF12231">
    <property type="entry name" value="Rif1_N"/>
    <property type="match status" value="1"/>
</dbReference>
<feature type="compositionally biased region" description="Polar residues" evidence="10">
    <location>
        <begin position="2396"/>
        <end position="2409"/>
    </location>
</feature>
<dbReference type="InterPro" id="IPR054295">
    <property type="entry name" value="CHS4-like_dom"/>
</dbReference>
<evidence type="ECO:0000256" key="9">
    <source>
        <dbReference type="ARBA" id="ARBA00023180"/>
    </source>
</evidence>
<evidence type="ECO:0000256" key="10">
    <source>
        <dbReference type="SAM" id="MobiDB-lite"/>
    </source>
</evidence>
<dbReference type="GO" id="GO:0004100">
    <property type="term" value="F:chitin synthase activity"/>
    <property type="evidence" value="ECO:0007669"/>
    <property type="project" value="UniProtKB-EC"/>
</dbReference>
<dbReference type="InterPro" id="IPR022031">
    <property type="entry name" value="Rif1_N"/>
</dbReference>
<evidence type="ECO:0000313" key="14">
    <source>
        <dbReference type="EMBL" id="GAO49246.1"/>
    </source>
</evidence>
<dbReference type="GO" id="GO:0006031">
    <property type="term" value="P:chitin biosynthetic process"/>
    <property type="evidence" value="ECO:0007669"/>
    <property type="project" value="TreeGrafter"/>
</dbReference>
<reference evidence="14 15" key="2">
    <citation type="journal article" date="2014" name="J. Gen. Appl. Microbiol.">
        <title>The early diverging ascomycetous budding yeast Saitoella complicata has three histone deacetylases belonging to the Clr6, Hos2, and Rpd3 lineages.</title>
        <authorList>
            <person name="Nishida H."/>
            <person name="Matsumoto T."/>
            <person name="Kondo S."/>
            <person name="Hamamoto M."/>
            <person name="Yoshikawa H."/>
        </authorList>
    </citation>
    <scope>NUCLEOTIDE SEQUENCE [LARGE SCALE GENOMIC DNA]</scope>
    <source>
        <strain evidence="14 15">NRRL Y-17804</strain>
    </source>
</reference>
<evidence type="ECO:0000256" key="8">
    <source>
        <dbReference type="ARBA" id="ARBA00023136"/>
    </source>
</evidence>
<feature type="compositionally biased region" description="Polar residues" evidence="10">
    <location>
        <begin position="441"/>
        <end position="457"/>
    </location>
</feature>
<comment type="subcellular location">
    <subcellularLocation>
        <location evidence="1">Cell membrane</location>
        <topology evidence="1">Multi-pass membrane protein</topology>
    </subcellularLocation>
</comment>
<feature type="domain" description="Chitin synthase 4-like" evidence="13">
    <location>
        <begin position="296"/>
        <end position="378"/>
    </location>
</feature>
<evidence type="ECO:0000256" key="11">
    <source>
        <dbReference type="SAM" id="Phobius"/>
    </source>
</evidence>
<keyword evidence="8 11" id="KW-0472">Membrane</keyword>
<accession>A0A0E9NHR8</accession>
<keyword evidence="9" id="KW-0325">Glycoprotein</keyword>
<dbReference type="EC" id="2.4.1.16" evidence="2"/>
<dbReference type="SUPFAM" id="SSF48371">
    <property type="entry name" value="ARM repeat"/>
    <property type="match status" value="1"/>
</dbReference>
<dbReference type="InterPro" id="IPR016024">
    <property type="entry name" value="ARM-type_fold"/>
</dbReference>
<evidence type="ECO:0000256" key="2">
    <source>
        <dbReference type="ARBA" id="ARBA00012543"/>
    </source>
</evidence>
<dbReference type="CDD" id="cd04190">
    <property type="entry name" value="Chitin_synth_C"/>
    <property type="match status" value="1"/>
</dbReference>
<feature type="transmembrane region" description="Helical" evidence="11">
    <location>
        <begin position="942"/>
        <end position="960"/>
    </location>
</feature>
<proteinExistence type="predicted"/>
<sequence>MPCQSRARSSTLDFRAPGPLTELNLHPPRGLRTPAIYEEKLLIHLNISQTPSDERSWTVLDEEAVALHFRLLFNMNDPDAPIPTTSFSRANTHLRRVKTLTRPERQEPQTPLVHAPLPESRWDAWRIFCRIVTLWAPNWSLSACGRMKTPAVRQAWREKVTLCLLAVLMWGVVGFYTVGMRPLLCPVNNRDGAQNYIHFDGAGQTLGIKGWQFNVSQALIPASGPNFYTLANQHSGQDITPFFIQNAPESCGNLTAAASNLTMCFDDNGYGGCPLYRLSNFSLTYTYQLYNTSKKVGFDWDQIQLLTNAVVLNGKVLNFDPYMNMYPDPLENDPVDEAIRMVLRAGREKGGRDVTRLFYSHTALKKNIECLQDKYIEGYIEKSPGCLASDVVLYVTLIVILLLVLARFFMACIFSWFLSHRLARTPKTAANMGGVGAAGSLSPTSSSRTAVGSGSMNSRRKDGYDQTSVMELQPSPTRRDLLSPSPTREGTPFNFVTPAVSTDSLPIYENGSAPNALVRQPSHIGVHDLSTQPYTLLLVTAYSEGEGGLRNTISSLAETAYSDERKLIFIVCDGYVTGKGEKLSTPDIVLSMIERDDGPYGEPSPMSYISIGPGEKAVNKAKVYTGHYTASKGHRTPVIVVIKSGATHKEETTAAKPGNRGKRDGQLILMNFMARVLYNDRMTALDYDLFRKCQYLMKTTPDNFELVLMVDADTRVYQDSLKLMSNAMQNDDLIMGLCGETRIANKTETWVTMIQVFEYYISHHLSKGFESVFGGVTCLPGCFSMYRLKAPKLDFDGSRVYVPVLAKPEIVQEYGINESQVVSLHQKNLLLLGEDRFLTTLMLRNFPHRKMVFVPQAVCVTVVPHTMSMLLSQRRRWINSTIHNLFELVRVRNLCGTFCFSMQFVVFTDLIGTIVLPCAIALTIYLLVQIGMRPPQDFADAIPILMLGIVLGLPAILILITTRRVVYVLWMLVYILALPIWNFLLPVYSLLKQDDFSWGNTRKVAGEKKGGGHEDVVGESLAASVPQKLWEEWQRGYLRKVKRENDRARRLASMYGTVGPATADGFIRPQSSAPGFMPRPSSPMYQGYGPDETMSTHTYDESFVEKDADDVVEEQDVSYYDDDMEESMLSPKSDLGIENHGIFAPDAGIRSPGPLDPKPRDSWNGSRHDTSSSTALRKASGGSGWMTGAKDIPVAASPELPKTTPLSKFASARKTVVWSPLPELHKPSVDSSPSRLTVQTPSRSILKTTAARVLDYSTNITASPTPNASQTPFVVMLESFTQALAGEDRVQKLDAYQTFSYTLRGYESIPDLPALIAKLPTLAKCIRRDITAQDENGNVDFQLTSYALKAVAFMLWHSEIANAFSPIDASFFITNSLNVLSGDKVSKQTANLHLWLLGSQKLPPNIITPVIADQIMTAALNIRIQSVSTAQERLAVLSRLLNQSPSVVSARANDFLIVIIGGMLDATSMVRAKALSCAIEVVKTLGRDKAVSRATASFMKRVAQDGRSMLEIVIQRCQEIMAEEKNGVFVAEAWGVILLLRGDAPKWDKINDYLKVIQPCFNHVGAATKIAAQSAWVKLIHAFGMDGLASSQRRIALICQPIKLVLSGRNGPQVKQAAVNTTCALLYAALRPNADAEQMTAVWDQIVNPLVCPEMLVHEQTCATACKILVSLLDPEPTKTWREDRLLEGEVDPAELPRFEPKWIRNNSRKVAEVVDKVLQTVKVAKPGDQWVPGPVDGQNIGVLTQSAMSVFIAFAKALGAAGRKEILVSAETMESVATLMWLLERVWTSDDYQSSVIPEGEQAIASNTRVQRFILLATASVQSLGTKTFTDKVLSFTEGAFPAPAPTPSMHPGATNNVGADSGSMTRSPFKHLVLFFLRPPVNMQPNEVSAAALRVLLDIISTAQGSPRKALTLLGSLLDLFDMSRDRREAECYAWIAITSAMDIILSREEPVKGTMSPSARVLDDSQNGVEYQSVMRVLEWAVHYGEPVCVDTWSRLCVVFRDQLTKEHNEMAAAAAITVPLTDALLHDSKLPNETLLEYAEVMLVHARFITPTAASMDVSGTGLLKALIKKNAPKVQESLVNLAAGVLSRHSSFADKVPSDTLLKRTAAFVHAFPREHAIAFLEALQPGIEHWVNGAAKDNMDLLNMLWGAVMEAISSAPAHDSQTLSRVSRFFQMGFRSANPLIKKVALETWVKTYDGQEGLQYPEDLVQTFKEVLENSSLQAPHDPSSTADNAAKEQIEEVVKEGNAEEIEEVVVKRVVVEHVVESQDEAMVDAPPVEDTLTTTSNELEQGVQPSVLQLLQQIDSSPAQPSSASKSALKRKRKRMAALAAVQEKQSGNDSVDDSATEQPRVVPVLKPRLDAEPMSDDFSEQNSPSRLRSKRRRTTDLRKQAASSAPQTSGSVSRASVDGDGSKTDRIPVDPAVPGTEIAERVPEDDTVADSILEQFQATITNMEENVQHLDQEGIYKLEGMLVSLQQKLWQRRRDFIG</sequence>
<comment type="caution">
    <text evidence="14">The sequence shown here is derived from an EMBL/GenBank/DDBJ whole genome shotgun (WGS) entry which is preliminary data.</text>
</comment>
<evidence type="ECO:0000256" key="3">
    <source>
        <dbReference type="ARBA" id="ARBA00022475"/>
    </source>
</evidence>
<evidence type="ECO:0000256" key="1">
    <source>
        <dbReference type="ARBA" id="ARBA00004651"/>
    </source>
</evidence>
<evidence type="ECO:0000313" key="15">
    <source>
        <dbReference type="Proteomes" id="UP000033140"/>
    </source>
</evidence>
<keyword evidence="5" id="KW-0808">Transferase</keyword>
<keyword evidence="7 11" id="KW-1133">Transmembrane helix</keyword>
<feature type="transmembrane region" description="Helical" evidence="11">
    <location>
        <begin position="910"/>
        <end position="930"/>
    </location>
</feature>
<evidence type="ECO:0000256" key="4">
    <source>
        <dbReference type="ARBA" id="ARBA00022676"/>
    </source>
</evidence>
<evidence type="ECO:0000259" key="12">
    <source>
        <dbReference type="Pfam" id="PF12231"/>
    </source>
</evidence>
<feature type="transmembrane region" description="Helical" evidence="11">
    <location>
        <begin position="391"/>
        <end position="418"/>
    </location>
</feature>
<evidence type="ECO:0000256" key="6">
    <source>
        <dbReference type="ARBA" id="ARBA00022692"/>
    </source>
</evidence>
<keyword evidence="4" id="KW-0328">Glycosyltransferase</keyword>
<feature type="region of interest" description="Disordered" evidence="10">
    <location>
        <begin position="1139"/>
        <end position="1184"/>
    </location>
</feature>
<evidence type="ECO:0000256" key="7">
    <source>
        <dbReference type="ARBA" id="ARBA00022989"/>
    </source>
</evidence>
<dbReference type="InterPro" id="IPR029044">
    <property type="entry name" value="Nucleotide-diphossugar_trans"/>
</dbReference>
<feature type="region of interest" description="Disordered" evidence="10">
    <location>
        <begin position="1"/>
        <end position="28"/>
    </location>
</feature>
<feature type="compositionally biased region" description="Polar residues" evidence="10">
    <location>
        <begin position="465"/>
        <end position="476"/>
    </location>
</feature>
<dbReference type="InterPro" id="IPR004835">
    <property type="entry name" value="Chitin_synth"/>
</dbReference>
<protein>
    <recommendedName>
        <fullName evidence="2">chitin synthase</fullName>
        <ecNumber evidence="2">2.4.1.16</ecNumber>
    </recommendedName>
</protein>
<dbReference type="SUPFAM" id="SSF53448">
    <property type="entry name" value="Nucleotide-diphospho-sugar transferases"/>
    <property type="match status" value="1"/>
</dbReference>
<dbReference type="EMBL" id="BACD03000021">
    <property type="protein sequence ID" value="GAO49246.1"/>
    <property type="molecule type" value="Genomic_DNA"/>
</dbReference>
<dbReference type="GO" id="GO:0005886">
    <property type="term" value="C:plasma membrane"/>
    <property type="evidence" value="ECO:0007669"/>
    <property type="project" value="UniProtKB-SubCell"/>
</dbReference>
<organism evidence="14 15">
    <name type="scientific">Saitoella complicata (strain BCRC 22490 / CBS 7301 / JCM 7358 / NBRC 10748 / NRRL Y-17804)</name>
    <dbReference type="NCBI Taxonomy" id="698492"/>
    <lineage>
        <taxon>Eukaryota</taxon>
        <taxon>Fungi</taxon>
        <taxon>Dikarya</taxon>
        <taxon>Ascomycota</taxon>
        <taxon>Taphrinomycotina</taxon>
        <taxon>Taphrinomycotina incertae sedis</taxon>
        <taxon>Saitoella</taxon>
    </lineage>
</organism>
<feature type="region of interest" description="Disordered" evidence="10">
    <location>
        <begin position="2308"/>
        <end position="2426"/>
    </location>
</feature>
<name>A0A0E9NHR8_SAICN</name>
<feature type="domain" description="Telomere-associated protein Rif1 N-terminal" evidence="12">
    <location>
        <begin position="1284"/>
        <end position="1647"/>
    </location>
</feature>
<feature type="transmembrane region" description="Helical" evidence="11">
    <location>
        <begin position="160"/>
        <end position="179"/>
    </location>
</feature>
<dbReference type="Pfam" id="PF03142">
    <property type="entry name" value="Chitin_synth_2"/>
    <property type="match status" value="1"/>
</dbReference>
<reference evidence="14 15" key="1">
    <citation type="journal article" date="2011" name="J. Gen. Appl. Microbiol.">
        <title>Draft genome sequencing of the enigmatic yeast Saitoella complicata.</title>
        <authorList>
            <person name="Nishida H."/>
            <person name="Hamamoto M."/>
            <person name="Sugiyama J."/>
        </authorList>
    </citation>
    <scope>NUCLEOTIDE SEQUENCE [LARGE SCALE GENOMIC DNA]</scope>
    <source>
        <strain evidence="14 15">NRRL Y-17804</strain>
    </source>
</reference>
<feature type="compositionally biased region" description="Low complexity" evidence="10">
    <location>
        <begin position="2310"/>
        <end position="2321"/>
    </location>
</feature>
<evidence type="ECO:0000259" key="13">
    <source>
        <dbReference type="Pfam" id="PF22997"/>
    </source>
</evidence>
<dbReference type="PANTHER" id="PTHR22914">
    <property type="entry name" value="CHITIN SYNTHASE"/>
    <property type="match status" value="1"/>
</dbReference>
<dbReference type="Pfam" id="PF22997">
    <property type="entry name" value="CHS4"/>
    <property type="match status" value="1"/>
</dbReference>
<dbReference type="STRING" id="698492.A0A0E9NHR8"/>
<keyword evidence="6 11" id="KW-0812">Transmembrane</keyword>
<dbReference type="PANTHER" id="PTHR22914:SF41">
    <property type="entry name" value="CHITIN SYNTHASE 7"/>
    <property type="match status" value="1"/>
</dbReference>
<evidence type="ECO:0000256" key="5">
    <source>
        <dbReference type="ARBA" id="ARBA00022679"/>
    </source>
</evidence>
<feature type="region of interest" description="Disordered" evidence="10">
    <location>
        <begin position="436"/>
        <end position="495"/>
    </location>
</feature>
<feature type="transmembrane region" description="Helical" evidence="11">
    <location>
        <begin position="967"/>
        <end position="991"/>
    </location>
</feature>
<dbReference type="Proteomes" id="UP000033140">
    <property type="component" value="Unassembled WGS sequence"/>
</dbReference>